<name>A0A6H2BX50_DOLFA</name>
<dbReference type="Proteomes" id="UP000502433">
    <property type="component" value="Chromosome"/>
</dbReference>
<dbReference type="GO" id="GO:0004803">
    <property type="term" value="F:transposase activity"/>
    <property type="evidence" value="ECO:0007669"/>
    <property type="project" value="InterPro"/>
</dbReference>
<dbReference type="InterPro" id="IPR036515">
    <property type="entry name" value="Transposase_17_sf"/>
</dbReference>
<dbReference type="InterPro" id="IPR002686">
    <property type="entry name" value="Transposase_17"/>
</dbReference>
<gene>
    <name evidence="2" type="ORF">HGD76_03055</name>
</gene>
<dbReference type="PANTHER" id="PTHR36966:SF1">
    <property type="entry name" value="REP-ASSOCIATED TYROSINE TRANSPOSASE"/>
    <property type="match status" value="1"/>
</dbReference>
<dbReference type="SMART" id="SM01321">
    <property type="entry name" value="Y1_Tnp"/>
    <property type="match status" value="1"/>
</dbReference>
<organism evidence="2 3">
    <name type="scientific">Dolichospermum flos-aquae CCAP 1403/13F</name>
    <dbReference type="NCBI Taxonomy" id="315271"/>
    <lineage>
        <taxon>Bacteria</taxon>
        <taxon>Bacillati</taxon>
        <taxon>Cyanobacteriota</taxon>
        <taxon>Cyanophyceae</taxon>
        <taxon>Nostocales</taxon>
        <taxon>Aphanizomenonaceae</taxon>
        <taxon>Dolichospermum</taxon>
    </lineage>
</organism>
<dbReference type="EMBL" id="CP051206">
    <property type="protein sequence ID" value="QJB43354.1"/>
    <property type="molecule type" value="Genomic_DNA"/>
</dbReference>
<reference evidence="2 3" key="1">
    <citation type="submission" date="2020-04" db="EMBL/GenBank/DDBJ databases">
        <title>Genome-Wide Identification of 5-Methylcytosine Sites in Bacterial Genomes By High-Throughput Sequencing of MspJI Restriction Fragments.</title>
        <authorList>
            <person name="Wu V."/>
        </authorList>
    </citation>
    <scope>NUCLEOTIDE SEQUENCE [LARGE SCALE GENOMIC DNA]</scope>
    <source>
        <strain evidence="2 3">CCAP 1403/13f</strain>
    </source>
</reference>
<dbReference type="Gene3D" id="3.30.70.1290">
    <property type="entry name" value="Transposase IS200-like"/>
    <property type="match status" value="1"/>
</dbReference>
<dbReference type="GO" id="GO:0006313">
    <property type="term" value="P:DNA transposition"/>
    <property type="evidence" value="ECO:0007669"/>
    <property type="project" value="InterPro"/>
</dbReference>
<dbReference type="AlphaFoldDB" id="A0A6H2BX50"/>
<dbReference type="PANTHER" id="PTHR36966">
    <property type="entry name" value="REP-ASSOCIATED TYROSINE TRANSPOSASE"/>
    <property type="match status" value="1"/>
</dbReference>
<evidence type="ECO:0000259" key="1">
    <source>
        <dbReference type="SMART" id="SM01321"/>
    </source>
</evidence>
<sequence>MPYNSNIHHRRSIRLKVYDYTQQGAYFVTICTHQRNCLFGEIVDGEIKLNTNGEIARGSWLSIPRYFKNVELDEFVIMPNHLHGIIIIESSEVAGEALANQDFSQSFSEVVGEALANQDFSQLFSEVAGEALANQDFSQQQNLSSQCFAPTVYTGETIKINGTKPQSLAAITQNYKSVSTRQINRMNKAKGNVIWQRNYYEHIIHNEEALNNIREYIVNNPINWVKDQENPANFQTMQLLSNKNPIRFI</sequence>
<accession>A0A6H2BX50</accession>
<dbReference type="InterPro" id="IPR052715">
    <property type="entry name" value="RAYT_transposase"/>
</dbReference>
<evidence type="ECO:0000313" key="3">
    <source>
        <dbReference type="Proteomes" id="UP000502433"/>
    </source>
</evidence>
<dbReference type="RefSeq" id="WP_168694925.1">
    <property type="nucleotide sequence ID" value="NZ_CP051206.1"/>
</dbReference>
<dbReference type="GO" id="GO:0043565">
    <property type="term" value="F:sequence-specific DNA binding"/>
    <property type="evidence" value="ECO:0007669"/>
    <property type="project" value="TreeGrafter"/>
</dbReference>
<protein>
    <recommendedName>
        <fullName evidence="1">Transposase IS200-like domain-containing protein</fullName>
    </recommendedName>
</protein>
<evidence type="ECO:0000313" key="2">
    <source>
        <dbReference type="EMBL" id="QJB43354.1"/>
    </source>
</evidence>
<dbReference type="KEGG" id="dfs:HGD76_03055"/>
<feature type="domain" description="Transposase IS200-like" evidence="1">
    <location>
        <begin position="21"/>
        <end position="220"/>
    </location>
</feature>
<dbReference type="SUPFAM" id="SSF143422">
    <property type="entry name" value="Transposase IS200-like"/>
    <property type="match status" value="1"/>
</dbReference>
<reference evidence="2 3" key="2">
    <citation type="submission" date="2020-04" db="EMBL/GenBank/DDBJ databases">
        <authorList>
            <person name="Fomenkov A."/>
            <person name="Anton B.P."/>
            <person name="Roberts R.J."/>
        </authorList>
    </citation>
    <scope>NUCLEOTIDE SEQUENCE [LARGE SCALE GENOMIC DNA]</scope>
    <source>
        <strain evidence="2 3">CCAP 1403/13f</strain>
    </source>
</reference>
<proteinExistence type="predicted"/>